<name>A0A6A6JMY3_WESOR</name>
<gene>
    <name evidence="1" type="ORF">EI97DRAFT_441362</name>
</gene>
<dbReference type="GeneID" id="54552868"/>
<proteinExistence type="predicted"/>
<dbReference type="AlphaFoldDB" id="A0A6A6JMY3"/>
<dbReference type="RefSeq" id="XP_033654827.1">
    <property type="nucleotide sequence ID" value="XM_033799693.1"/>
</dbReference>
<evidence type="ECO:0000313" key="2">
    <source>
        <dbReference type="Proteomes" id="UP000800097"/>
    </source>
</evidence>
<protein>
    <submittedName>
        <fullName evidence="1">Uncharacterized protein</fullName>
    </submittedName>
</protein>
<reference evidence="1" key="1">
    <citation type="journal article" date="2020" name="Stud. Mycol.">
        <title>101 Dothideomycetes genomes: a test case for predicting lifestyles and emergence of pathogens.</title>
        <authorList>
            <person name="Haridas S."/>
            <person name="Albert R."/>
            <person name="Binder M."/>
            <person name="Bloem J."/>
            <person name="Labutti K."/>
            <person name="Salamov A."/>
            <person name="Andreopoulos B."/>
            <person name="Baker S."/>
            <person name="Barry K."/>
            <person name="Bills G."/>
            <person name="Bluhm B."/>
            <person name="Cannon C."/>
            <person name="Castanera R."/>
            <person name="Culley D."/>
            <person name="Daum C."/>
            <person name="Ezra D."/>
            <person name="Gonzalez J."/>
            <person name="Henrissat B."/>
            <person name="Kuo A."/>
            <person name="Liang C."/>
            <person name="Lipzen A."/>
            <person name="Lutzoni F."/>
            <person name="Magnuson J."/>
            <person name="Mondo S."/>
            <person name="Nolan M."/>
            <person name="Ohm R."/>
            <person name="Pangilinan J."/>
            <person name="Park H.-J."/>
            <person name="Ramirez L."/>
            <person name="Alfaro M."/>
            <person name="Sun H."/>
            <person name="Tritt A."/>
            <person name="Yoshinaga Y."/>
            <person name="Zwiers L.-H."/>
            <person name="Turgeon B."/>
            <person name="Goodwin S."/>
            <person name="Spatafora J."/>
            <person name="Crous P."/>
            <person name="Grigoriev I."/>
        </authorList>
    </citation>
    <scope>NUCLEOTIDE SEQUENCE</scope>
    <source>
        <strain evidence="1">CBS 379.55</strain>
    </source>
</reference>
<evidence type="ECO:0000313" key="1">
    <source>
        <dbReference type="EMBL" id="KAF2277288.1"/>
    </source>
</evidence>
<dbReference type="Proteomes" id="UP000800097">
    <property type="component" value="Unassembled WGS sequence"/>
</dbReference>
<dbReference type="EMBL" id="ML986490">
    <property type="protein sequence ID" value="KAF2277288.1"/>
    <property type="molecule type" value="Genomic_DNA"/>
</dbReference>
<accession>A0A6A6JMY3</accession>
<sequence>MYHCPEGSTDYEFEPYFYMGFSPTPTTVIETAPPSTMSASCCSSVYESFWDGQDNCPSINTSLSSQTDHAFEEVNDYGENWLSPWTAESEPTIFSQSEDTEHDSLNLHSISSGDLQLKDYSLSYPGMLPSLCIDPRETIDPMILSLDINSIDNSREIPLASRAKSLFQLTMEMALNVKALTRGYYPSSSITRTFRYSIRSRG</sequence>
<keyword evidence="2" id="KW-1185">Reference proteome</keyword>
<organism evidence="1 2">
    <name type="scientific">Westerdykella ornata</name>
    <dbReference type="NCBI Taxonomy" id="318751"/>
    <lineage>
        <taxon>Eukaryota</taxon>
        <taxon>Fungi</taxon>
        <taxon>Dikarya</taxon>
        <taxon>Ascomycota</taxon>
        <taxon>Pezizomycotina</taxon>
        <taxon>Dothideomycetes</taxon>
        <taxon>Pleosporomycetidae</taxon>
        <taxon>Pleosporales</taxon>
        <taxon>Sporormiaceae</taxon>
        <taxon>Westerdykella</taxon>
    </lineage>
</organism>